<evidence type="ECO:0000313" key="2">
    <source>
        <dbReference type="EMBL" id="VAX04079.1"/>
    </source>
</evidence>
<gene>
    <name evidence="2" type="ORF">MNBD_GAMMA20-812</name>
</gene>
<dbReference type="Pfam" id="PF13098">
    <property type="entry name" value="Thioredoxin_2"/>
    <property type="match status" value="1"/>
</dbReference>
<evidence type="ECO:0000259" key="1">
    <source>
        <dbReference type="PROSITE" id="PS51352"/>
    </source>
</evidence>
<name>A0A3B1ADT0_9ZZZZ</name>
<dbReference type="SUPFAM" id="SSF52833">
    <property type="entry name" value="Thioredoxin-like"/>
    <property type="match status" value="1"/>
</dbReference>
<reference evidence="2" key="1">
    <citation type="submission" date="2018-06" db="EMBL/GenBank/DDBJ databases">
        <authorList>
            <person name="Zhirakovskaya E."/>
        </authorList>
    </citation>
    <scope>NUCLEOTIDE SEQUENCE</scope>
</reference>
<proteinExistence type="predicted"/>
<dbReference type="InterPro" id="IPR036249">
    <property type="entry name" value="Thioredoxin-like_sf"/>
</dbReference>
<feature type="domain" description="Thioredoxin" evidence="1">
    <location>
        <begin position="15"/>
        <end position="165"/>
    </location>
</feature>
<dbReference type="PROSITE" id="PS51352">
    <property type="entry name" value="THIOREDOXIN_2"/>
    <property type="match status" value="1"/>
</dbReference>
<accession>A0A3B1ADT0</accession>
<dbReference type="EMBL" id="UOFU01000362">
    <property type="protein sequence ID" value="VAX04079.1"/>
    <property type="molecule type" value="Genomic_DNA"/>
</dbReference>
<dbReference type="AlphaFoldDB" id="A0A3B1ADT0"/>
<protein>
    <recommendedName>
        <fullName evidence="1">Thioredoxin domain-containing protein</fullName>
    </recommendedName>
</protein>
<dbReference type="InterPro" id="IPR013766">
    <property type="entry name" value="Thioredoxin_domain"/>
</dbReference>
<dbReference type="InterPro" id="IPR012336">
    <property type="entry name" value="Thioredoxin-like_fold"/>
</dbReference>
<dbReference type="Gene3D" id="3.40.30.10">
    <property type="entry name" value="Glutaredoxin"/>
    <property type="match status" value="1"/>
</dbReference>
<organism evidence="2">
    <name type="scientific">hydrothermal vent metagenome</name>
    <dbReference type="NCBI Taxonomy" id="652676"/>
    <lineage>
        <taxon>unclassified sequences</taxon>
        <taxon>metagenomes</taxon>
        <taxon>ecological metagenomes</taxon>
    </lineage>
</organism>
<sequence>MLLQIRVVVSFLFPVLLLTLSPLLAAETRDPSSHFFDETWGDLAEELETARAEAKKGILIFFELDECPFCHRMKRSVLNQPEVQEYFREHFRIFIIDIEGDVEMVDFQGNATTQKDFAFKDNRVRATPVMVFYDLDGKEVMRYTGATSGVEEFLWLGEFIAEAHYKTLRFTKYKRQKARAVRQTQ</sequence>
<dbReference type="InterPro" id="IPR041737">
    <property type="entry name" value="SoxW"/>
</dbReference>
<dbReference type="CDD" id="cd02951">
    <property type="entry name" value="SoxW"/>
    <property type="match status" value="1"/>
</dbReference>